<dbReference type="InterPro" id="IPR005288">
    <property type="entry name" value="NadB"/>
</dbReference>
<dbReference type="GO" id="GO:0016491">
    <property type="term" value="F:oxidoreductase activity"/>
    <property type="evidence" value="ECO:0007669"/>
    <property type="project" value="UniProtKB-KW"/>
</dbReference>
<dbReference type="Pfam" id="PF12831">
    <property type="entry name" value="FAD_oxidored"/>
    <property type="match status" value="1"/>
</dbReference>
<dbReference type="Gene3D" id="3.40.50.720">
    <property type="entry name" value="NAD(P)-binding Rossmann-like Domain"/>
    <property type="match status" value="1"/>
</dbReference>
<gene>
    <name evidence="1" type="ORF">ACFSJ0_48970</name>
</gene>
<dbReference type="RefSeq" id="WP_246650936.1">
    <property type="nucleotide sequence ID" value="NZ_JAHKRM010000005.1"/>
</dbReference>
<dbReference type="Proteomes" id="UP001597097">
    <property type="component" value="Unassembled WGS sequence"/>
</dbReference>
<evidence type="ECO:0000313" key="1">
    <source>
        <dbReference type="EMBL" id="MFD1545050.1"/>
    </source>
</evidence>
<dbReference type="PANTHER" id="PTHR42716">
    <property type="entry name" value="L-ASPARTATE OXIDASE"/>
    <property type="match status" value="1"/>
</dbReference>
<reference evidence="2" key="1">
    <citation type="journal article" date="2019" name="Int. J. Syst. Evol. Microbiol.">
        <title>The Global Catalogue of Microorganisms (GCM) 10K type strain sequencing project: providing services to taxonomists for standard genome sequencing and annotation.</title>
        <authorList>
            <consortium name="The Broad Institute Genomics Platform"/>
            <consortium name="The Broad Institute Genome Sequencing Center for Infectious Disease"/>
            <person name="Wu L."/>
            <person name="Ma J."/>
        </authorList>
    </citation>
    <scope>NUCLEOTIDE SEQUENCE [LARGE SCALE GENOMIC DNA]</scope>
    <source>
        <strain evidence="2">CGMCC 1.15399</strain>
    </source>
</reference>
<sequence>MADRLRSTVEMVEVLRTEVAIIGGGLGACAAALAVTRLGHRAILTEETSWIGGQLTNQAVPPDEHPWIEDFGATASYRALRTGIRDYYRAFLPLKPEVRADRAFNPGNGWVSKLCHDPRIAVAVLHQMVIPHQLAGRLFVLHPHRPVAAWSHGDRIVGVVVRSIESGRDVLIEAPFFIDATPYGDLLELAGVEHVIGAESRAETGEPHAAEQADPRDQQAITVCFAMEHLPGEDHTVDKPLQYELWRDFHPPGWPGRLLSWTTMRPETNEPLTRSLFEADDDHPWWRFRRIMDRNNFVGDFARSDITVVNWPQNDYWFGPVVGVDEAEQARNIEAARQLSLSLLYWLQTEAPRPDGDVGYPGLKLRGDVVGGTADGLAPAPYIRESRRLKAEFTVLEQHIAHPLRPDGPELFTDSVGIGSYRIDLHPSTSGTLYRDMGCWPFQIPLGAMIPVRVENVLPGGKNLGTTHITNGAFRVHPVEWNVGESAGVLLAFCLERKTTPRQVREREGLLDEYQTLLRQQGIQLTWPSIIPL</sequence>
<dbReference type="PROSITE" id="PS51257">
    <property type="entry name" value="PROKAR_LIPOPROTEIN"/>
    <property type="match status" value="1"/>
</dbReference>
<dbReference type="EMBL" id="JBHUCM010000045">
    <property type="protein sequence ID" value="MFD1545050.1"/>
    <property type="molecule type" value="Genomic_DNA"/>
</dbReference>
<dbReference type="InterPro" id="IPR036188">
    <property type="entry name" value="FAD/NAD-bd_sf"/>
</dbReference>
<accession>A0ABW4GRD4</accession>
<organism evidence="1 2">
    <name type="scientific">Nonomuraea guangzhouensis</name>
    <dbReference type="NCBI Taxonomy" id="1291555"/>
    <lineage>
        <taxon>Bacteria</taxon>
        <taxon>Bacillati</taxon>
        <taxon>Actinomycetota</taxon>
        <taxon>Actinomycetes</taxon>
        <taxon>Streptosporangiales</taxon>
        <taxon>Streptosporangiaceae</taxon>
        <taxon>Nonomuraea</taxon>
    </lineage>
</organism>
<dbReference type="PANTHER" id="PTHR42716:SF1">
    <property type="entry name" value="SLL0471 PROTEIN"/>
    <property type="match status" value="1"/>
</dbReference>
<keyword evidence="1" id="KW-0560">Oxidoreductase</keyword>
<protein>
    <submittedName>
        <fullName evidence="1">FAD-dependent oxidoreductase</fullName>
        <ecNumber evidence="1">1.-.-.-</ecNumber>
    </submittedName>
</protein>
<name>A0ABW4GRD4_9ACTN</name>
<dbReference type="SUPFAM" id="SSF51905">
    <property type="entry name" value="FAD/NAD(P)-binding domain"/>
    <property type="match status" value="1"/>
</dbReference>
<evidence type="ECO:0000313" key="2">
    <source>
        <dbReference type="Proteomes" id="UP001597097"/>
    </source>
</evidence>
<comment type="caution">
    <text evidence="1">The sequence shown here is derived from an EMBL/GenBank/DDBJ whole genome shotgun (WGS) entry which is preliminary data.</text>
</comment>
<proteinExistence type="predicted"/>
<keyword evidence="2" id="KW-1185">Reference proteome</keyword>
<dbReference type="EC" id="1.-.-.-" evidence="1"/>